<dbReference type="Proteomes" id="UP001161247">
    <property type="component" value="Chromosome 1"/>
</dbReference>
<organism evidence="2 3">
    <name type="scientific">Oldenlandia corymbosa var. corymbosa</name>
    <dbReference type="NCBI Taxonomy" id="529605"/>
    <lineage>
        <taxon>Eukaryota</taxon>
        <taxon>Viridiplantae</taxon>
        <taxon>Streptophyta</taxon>
        <taxon>Embryophyta</taxon>
        <taxon>Tracheophyta</taxon>
        <taxon>Spermatophyta</taxon>
        <taxon>Magnoliopsida</taxon>
        <taxon>eudicotyledons</taxon>
        <taxon>Gunneridae</taxon>
        <taxon>Pentapetalae</taxon>
        <taxon>asterids</taxon>
        <taxon>lamiids</taxon>
        <taxon>Gentianales</taxon>
        <taxon>Rubiaceae</taxon>
        <taxon>Rubioideae</taxon>
        <taxon>Spermacoceae</taxon>
        <taxon>Hedyotis-Oldenlandia complex</taxon>
        <taxon>Oldenlandia</taxon>
    </lineage>
</organism>
<accession>A0AAV1BWA0</accession>
<name>A0AAV1BWA0_OLDCO</name>
<evidence type="ECO:0000313" key="3">
    <source>
        <dbReference type="Proteomes" id="UP001161247"/>
    </source>
</evidence>
<keyword evidence="3" id="KW-1185">Reference proteome</keyword>
<protein>
    <submittedName>
        <fullName evidence="2">OLC1v1021439C1</fullName>
    </submittedName>
</protein>
<gene>
    <name evidence="2" type="ORF">OLC1_LOCUS228</name>
</gene>
<dbReference type="PANTHER" id="PTHR31890">
    <property type="entry name" value="PLANT INVERTASE/PECTIN METHYLESTERASE INHIBITOR SUPERFAMILY PROTEIN"/>
    <property type="match status" value="1"/>
</dbReference>
<sequence length="155" mass="17344">MTNRLSLILLVIAALFILNSFAAKDVPKGKDKPPTFEEAFLIYSVNLAIAKINETREYYLLKLGQNSSQPLPLKSALEECVDECKDAIRDLNLIPRDLSRDPNMTTYDALMAWDDLKSCGHSLKCHKVDDPSVLNLHFYSTAFVDLCVGIASAFF</sequence>
<dbReference type="InterPro" id="IPR035513">
    <property type="entry name" value="Invertase/methylesterase_inhib"/>
</dbReference>
<dbReference type="Gene3D" id="1.20.140.40">
    <property type="entry name" value="Invertase/pectin methylesterase inhibitor family protein"/>
    <property type="match status" value="1"/>
</dbReference>
<evidence type="ECO:0000256" key="1">
    <source>
        <dbReference type="SAM" id="SignalP"/>
    </source>
</evidence>
<evidence type="ECO:0000313" key="2">
    <source>
        <dbReference type="EMBL" id="CAI9087382.1"/>
    </source>
</evidence>
<keyword evidence="1" id="KW-0732">Signal</keyword>
<feature type="chain" id="PRO_5043874951" evidence="1">
    <location>
        <begin position="23"/>
        <end position="155"/>
    </location>
</feature>
<reference evidence="2" key="1">
    <citation type="submission" date="2023-03" db="EMBL/GenBank/DDBJ databases">
        <authorList>
            <person name="Julca I."/>
        </authorList>
    </citation>
    <scope>NUCLEOTIDE SEQUENCE</scope>
</reference>
<dbReference type="SUPFAM" id="SSF101148">
    <property type="entry name" value="Plant invertase/pectin methylesterase inhibitor"/>
    <property type="match status" value="1"/>
</dbReference>
<feature type="signal peptide" evidence="1">
    <location>
        <begin position="1"/>
        <end position="22"/>
    </location>
</feature>
<dbReference type="EMBL" id="OX459118">
    <property type="protein sequence ID" value="CAI9087382.1"/>
    <property type="molecule type" value="Genomic_DNA"/>
</dbReference>
<dbReference type="PANTHER" id="PTHR31890:SF9">
    <property type="entry name" value="PLANT INVERTASE_PECTIN METHYLESTERASE INHIBITOR SUPERFAMILY PROTEIN"/>
    <property type="match status" value="1"/>
</dbReference>
<dbReference type="AlphaFoldDB" id="A0AAV1BWA0"/>
<proteinExistence type="predicted"/>